<name>A0A4S3JYX3_9GAMM</name>
<gene>
    <name evidence="2" type="ORF">DFR24_0735</name>
</gene>
<dbReference type="Proteomes" id="UP000295341">
    <property type="component" value="Unassembled WGS sequence"/>
</dbReference>
<proteinExistence type="predicted"/>
<dbReference type="EMBL" id="SOBT01000008">
    <property type="protein sequence ID" value="TDU31367.1"/>
    <property type="molecule type" value="Genomic_DNA"/>
</dbReference>
<dbReference type="AlphaFoldDB" id="A0A4S3JYX3"/>
<feature type="chain" id="PRO_5030100122" description="Tetratricopeptide repeat protein" evidence="1">
    <location>
        <begin position="33"/>
        <end position="582"/>
    </location>
</feature>
<protein>
    <recommendedName>
        <fullName evidence="4">Tetratricopeptide repeat protein</fullName>
    </recommendedName>
</protein>
<reference evidence="2 3" key="1">
    <citation type="submission" date="2019-03" db="EMBL/GenBank/DDBJ databases">
        <title>Genomic Encyclopedia of Type Strains, Phase IV (KMG-IV): sequencing the most valuable type-strain genomes for metagenomic binning, comparative biology and taxonomic classification.</title>
        <authorList>
            <person name="Goeker M."/>
        </authorList>
    </citation>
    <scope>NUCLEOTIDE SEQUENCE [LARGE SCALE GENOMIC DNA]</scope>
    <source>
        <strain evidence="2 3">DSM 26377</strain>
    </source>
</reference>
<evidence type="ECO:0000313" key="2">
    <source>
        <dbReference type="EMBL" id="TDU31367.1"/>
    </source>
</evidence>
<accession>A0A4S3JYX3</accession>
<evidence type="ECO:0000313" key="3">
    <source>
        <dbReference type="Proteomes" id="UP000295341"/>
    </source>
</evidence>
<sequence>MLWLSSRKRIARNSGVAALILLSLLSARPTVAADALLPMQVLSLDSQISQIERNEGPAAELGIFIGSEPNELRLRKVSLRIDDHEPTIYEYGEAEWNAIATGGLHPALLAPLEPGTHRLRLELFARTLDAGPTDPRAVERLDQAIEIPAGQTLMEITMAQQRFGKSSLGVRQVNGADGSGMWQRAARFWLDADRPYAAARLLTRLQSRGYGSQDGGGLLSESLARLSGQGVSTSIPAASLASFNAAVGGSGDGQNLVALEAIGQQKAKTPADWTMRDHANLLLGYAYLRGGNGPSAIDAFSRVRSPGPYGNAALLGFGWSFLVPESGAPTGTRPMSPAFDGRPVFITAIERRVINKGPDKDRKKALERALVPWTELIGRDPLDIDAQEGALALAWALDQLGTGAQAHTYYERAAKQLELARAQLEEAMAHVGSGRAANAVATGQNDDSSGWRVWLADLPYADDTGYLKYLLADDGFVAVLDQYRSARLLSDELARCEKRLEAVPASEALSSAVQAAMVRAQASEKVSRMAFERRALDLLRARRLQTERYLVEARFAIARHYDSAPPPETELKRGSSSNGDPS</sequence>
<evidence type="ECO:0000256" key="1">
    <source>
        <dbReference type="SAM" id="SignalP"/>
    </source>
</evidence>
<evidence type="ECO:0008006" key="4">
    <source>
        <dbReference type="Google" id="ProtNLM"/>
    </source>
</evidence>
<organism evidence="2 3">
    <name type="scientific">Panacagrimonas perspica</name>
    <dbReference type="NCBI Taxonomy" id="381431"/>
    <lineage>
        <taxon>Bacteria</taxon>
        <taxon>Pseudomonadati</taxon>
        <taxon>Pseudomonadota</taxon>
        <taxon>Gammaproteobacteria</taxon>
        <taxon>Nevskiales</taxon>
        <taxon>Nevskiaceae</taxon>
        <taxon>Panacagrimonas</taxon>
    </lineage>
</organism>
<feature type="signal peptide" evidence="1">
    <location>
        <begin position="1"/>
        <end position="32"/>
    </location>
</feature>
<keyword evidence="3" id="KW-1185">Reference proteome</keyword>
<comment type="caution">
    <text evidence="2">The sequence shown here is derived from an EMBL/GenBank/DDBJ whole genome shotgun (WGS) entry which is preliminary data.</text>
</comment>
<keyword evidence="1" id="KW-0732">Signal</keyword>